<dbReference type="AlphaFoldDB" id="A0A151MN07"/>
<gene>
    <name evidence="1" type="ORF">Y1Q_0012271</name>
</gene>
<evidence type="ECO:0000313" key="2">
    <source>
        <dbReference type="Proteomes" id="UP000050525"/>
    </source>
</evidence>
<comment type="caution">
    <text evidence="1">The sequence shown here is derived from an EMBL/GenBank/DDBJ whole genome shotgun (WGS) entry which is preliminary data.</text>
</comment>
<name>A0A151MN07_ALLMI</name>
<organism evidence="1 2">
    <name type="scientific">Alligator mississippiensis</name>
    <name type="common">American alligator</name>
    <dbReference type="NCBI Taxonomy" id="8496"/>
    <lineage>
        <taxon>Eukaryota</taxon>
        <taxon>Metazoa</taxon>
        <taxon>Chordata</taxon>
        <taxon>Craniata</taxon>
        <taxon>Vertebrata</taxon>
        <taxon>Euteleostomi</taxon>
        <taxon>Archelosauria</taxon>
        <taxon>Archosauria</taxon>
        <taxon>Crocodylia</taxon>
        <taxon>Alligatoridae</taxon>
        <taxon>Alligatorinae</taxon>
        <taxon>Alligator</taxon>
    </lineage>
</organism>
<dbReference type="Proteomes" id="UP000050525">
    <property type="component" value="Unassembled WGS sequence"/>
</dbReference>
<proteinExistence type="predicted"/>
<keyword evidence="2" id="KW-1185">Reference proteome</keyword>
<sequence length="80" mass="9074">MELFLSCWRRNCCLLDKAFDWDSRWVSLPELAFGHYLEIMGSGSSANPNNCPQRLEKRRTLPDATHPAQATELRVAPALA</sequence>
<protein>
    <submittedName>
        <fullName evidence="1">Uncharacterized protein</fullName>
    </submittedName>
</protein>
<accession>A0A151MN07</accession>
<reference evidence="1 2" key="1">
    <citation type="journal article" date="2012" name="Genome Biol.">
        <title>Sequencing three crocodilian genomes to illuminate the evolution of archosaurs and amniotes.</title>
        <authorList>
            <person name="St John J.A."/>
            <person name="Braun E.L."/>
            <person name="Isberg S.R."/>
            <person name="Miles L.G."/>
            <person name="Chong A.Y."/>
            <person name="Gongora J."/>
            <person name="Dalzell P."/>
            <person name="Moran C."/>
            <person name="Bed'hom B."/>
            <person name="Abzhanov A."/>
            <person name="Burgess S.C."/>
            <person name="Cooksey A.M."/>
            <person name="Castoe T.A."/>
            <person name="Crawford N.G."/>
            <person name="Densmore L.D."/>
            <person name="Drew J.C."/>
            <person name="Edwards S.V."/>
            <person name="Faircloth B.C."/>
            <person name="Fujita M.K."/>
            <person name="Greenwold M.J."/>
            <person name="Hoffmann F.G."/>
            <person name="Howard J.M."/>
            <person name="Iguchi T."/>
            <person name="Janes D.E."/>
            <person name="Khan S.Y."/>
            <person name="Kohno S."/>
            <person name="de Koning A.J."/>
            <person name="Lance S.L."/>
            <person name="McCarthy F.M."/>
            <person name="McCormack J.E."/>
            <person name="Merchant M.E."/>
            <person name="Peterson D.G."/>
            <person name="Pollock D.D."/>
            <person name="Pourmand N."/>
            <person name="Raney B.J."/>
            <person name="Roessler K.A."/>
            <person name="Sanford J.R."/>
            <person name="Sawyer R.H."/>
            <person name="Schmidt C.J."/>
            <person name="Triplett E.W."/>
            <person name="Tuberville T.D."/>
            <person name="Venegas-Anaya M."/>
            <person name="Howard J.T."/>
            <person name="Jarvis E.D."/>
            <person name="Guillette L.J.Jr."/>
            <person name="Glenn T.C."/>
            <person name="Green R.E."/>
            <person name="Ray D.A."/>
        </authorList>
    </citation>
    <scope>NUCLEOTIDE SEQUENCE [LARGE SCALE GENOMIC DNA]</scope>
    <source>
        <strain evidence="1">KSC_2009_1</strain>
    </source>
</reference>
<evidence type="ECO:0000313" key="1">
    <source>
        <dbReference type="EMBL" id="KYO25904.1"/>
    </source>
</evidence>
<dbReference type="EMBL" id="AKHW03005659">
    <property type="protein sequence ID" value="KYO25904.1"/>
    <property type="molecule type" value="Genomic_DNA"/>
</dbReference>